<proteinExistence type="predicted"/>
<keyword evidence="2" id="KW-1185">Reference proteome</keyword>
<dbReference type="EMBL" id="BAABYW010000001">
    <property type="protein sequence ID" value="GAA6410198.1"/>
    <property type="molecule type" value="Genomic_DNA"/>
</dbReference>
<organism evidence="1 2">
    <name type="scientific">Blautia hominis</name>
    <dbReference type="NCBI Taxonomy" id="2025493"/>
    <lineage>
        <taxon>Bacteria</taxon>
        <taxon>Bacillati</taxon>
        <taxon>Bacillota</taxon>
        <taxon>Clostridia</taxon>
        <taxon>Lachnospirales</taxon>
        <taxon>Lachnospiraceae</taxon>
        <taxon>Blautia</taxon>
    </lineage>
</organism>
<evidence type="ECO:0000313" key="1">
    <source>
        <dbReference type="EMBL" id="GAA6410198.1"/>
    </source>
</evidence>
<evidence type="ECO:0008006" key="3">
    <source>
        <dbReference type="Google" id="ProtNLM"/>
    </source>
</evidence>
<gene>
    <name evidence="1" type="ORF">K040078D81_43150</name>
</gene>
<sequence length="56" mass="6551">MTQAGALTNSYRYDPYGALTSGTPDAVNYYGYNAESTHVRFFRKYTYYLESHFNNY</sequence>
<reference evidence="1 2" key="1">
    <citation type="submission" date="2024-04" db="EMBL/GenBank/DDBJ databases">
        <title>Defined microbial consortia suppress multidrug-resistant proinflammatory Enterobacteriaceae via ecological control.</title>
        <authorList>
            <person name="Furuichi M."/>
            <person name="Kawaguchi T."/>
            <person name="Pust M."/>
            <person name="Yasuma K."/>
            <person name="Plichta D."/>
            <person name="Hasegawa N."/>
            <person name="Ohya T."/>
            <person name="Bhattarai S."/>
            <person name="Sasajima S."/>
            <person name="Aoto Y."/>
            <person name="Tuganbaev T."/>
            <person name="Yaginuma M."/>
            <person name="Ueda M."/>
            <person name="Okahashi N."/>
            <person name="Amafuji K."/>
            <person name="Kiridooshi Y."/>
            <person name="Sugita K."/>
            <person name="Strazar M."/>
            <person name="Skelly A."/>
            <person name="Suda W."/>
            <person name="Hattori M."/>
            <person name="Nakamoto N."/>
            <person name="Caballero S."/>
            <person name="Norman J."/>
            <person name="Olle B."/>
            <person name="Tanoue T."/>
            <person name="Arita M."/>
            <person name="Bucci V."/>
            <person name="Atarashi K."/>
            <person name="Xavier R."/>
            <person name="Honda K."/>
        </authorList>
    </citation>
    <scope>NUCLEOTIDE SEQUENCE [LARGE SCALE GENOMIC DNA]</scope>
    <source>
        <strain evidence="2">k04-0078-D8-1</strain>
    </source>
</reference>
<dbReference type="Proteomes" id="UP001600943">
    <property type="component" value="Unassembled WGS sequence"/>
</dbReference>
<accession>A0ABQ0BFR7</accession>
<evidence type="ECO:0000313" key="2">
    <source>
        <dbReference type="Proteomes" id="UP001600943"/>
    </source>
</evidence>
<name>A0ABQ0BFR7_9FIRM</name>
<protein>
    <recommendedName>
        <fullName evidence="3">RHS repeat-associated core domain-containing protein</fullName>
    </recommendedName>
</protein>
<comment type="caution">
    <text evidence="1">The sequence shown here is derived from an EMBL/GenBank/DDBJ whole genome shotgun (WGS) entry which is preliminary data.</text>
</comment>